<sequence>MKYWLVNRSWESFKRTQEFCGFISETERDKIIVGDKIVYFGNGIVLGVFEAIALPNFEFKGWQKNYPFQVKLKLLSISKRGLLAKPLESKILMQKSQGQSQNLVELTEKEFHQIKDVIDANEKELIFK</sequence>
<reference evidence="1" key="1">
    <citation type="submission" date="2021-03" db="EMBL/GenBank/DDBJ databases">
        <authorList>
            <person name="Jaffe A."/>
        </authorList>
    </citation>
    <scope>NUCLEOTIDE SEQUENCE</scope>
    <source>
        <strain evidence="1">RIFCSPLOWO2_01_FULL_AR10_48_17</strain>
    </source>
</reference>
<organism evidence="1 2">
    <name type="scientific">Candidatus Iainarchaeum sp</name>
    <dbReference type="NCBI Taxonomy" id="3101447"/>
    <lineage>
        <taxon>Archaea</taxon>
        <taxon>Candidatus Iainarchaeota</taxon>
        <taxon>Candidatus Iainarchaeia</taxon>
        <taxon>Candidatus Iainarchaeales</taxon>
        <taxon>Candidatus Iainarchaeaceae</taxon>
        <taxon>Candidatus Iainarchaeum</taxon>
    </lineage>
</organism>
<accession>A0A8T4L2J2</accession>
<evidence type="ECO:0008006" key="3">
    <source>
        <dbReference type="Google" id="ProtNLM"/>
    </source>
</evidence>
<comment type="caution">
    <text evidence="1">The sequence shown here is derived from an EMBL/GenBank/DDBJ whole genome shotgun (WGS) entry which is preliminary data.</text>
</comment>
<evidence type="ECO:0000313" key="1">
    <source>
        <dbReference type="EMBL" id="MBS3061558.1"/>
    </source>
</evidence>
<proteinExistence type="predicted"/>
<dbReference type="AlphaFoldDB" id="A0A8T4L2J2"/>
<reference evidence="1" key="2">
    <citation type="submission" date="2021-05" db="EMBL/GenBank/DDBJ databases">
        <title>Protein family content uncovers lineage relationships and bacterial pathway maintenance mechanisms in DPANN archaea.</title>
        <authorList>
            <person name="Castelle C.J."/>
            <person name="Meheust R."/>
            <person name="Jaffe A.L."/>
            <person name="Seitz K."/>
            <person name="Gong X."/>
            <person name="Baker B.J."/>
            <person name="Banfield J.F."/>
        </authorList>
    </citation>
    <scope>NUCLEOTIDE SEQUENCE</scope>
    <source>
        <strain evidence="1">RIFCSPLOWO2_01_FULL_AR10_48_17</strain>
    </source>
</reference>
<dbReference type="Gene3D" id="3.10.590.10">
    <property type="entry name" value="ph1033 like domains"/>
    <property type="match status" value="1"/>
</dbReference>
<protein>
    <recommendedName>
        <fullName evidence="3">EVE domain-containing protein</fullName>
    </recommendedName>
</protein>
<dbReference type="Proteomes" id="UP000675968">
    <property type="component" value="Unassembled WGS sequence"/>
</dbReference>
<gene>
    <name evidence="1" type="ORF">J4215_03175</name>
</gene>
<name>A0A8T4L2J2_9ARCH</name>
<evidence type="ECO:0000313" key="2">
    <source>
        <dbReference type="Proteomes" id="UP000675968"/>
    </source>
</evidence>
<dbReference type="EMBL" id="JAGVWC010000010">
    <property type="protein sequence ID" value="MBS3061558.1"/>
    <property type="molecule type" value="Genomic_DNA"/>
</dbReference>